<reference evidence="2" key="2">
    <citation type="submission" date="2021-04" db="EMBL/GenBank/DDBJ databases">
        <authorList>
            <person name="Podell S."/>
        </authorList>
    </citation>
    <scope>NUCLEOTIDE SEQUENCE</scope>
    <source>
        <strain evidence="2">Hildebrandi</strain>
    </source>
</reference>
<dbReference type="EMBL" id="JAGRRH010000009">
    <property type="protein sequence ID" value="KAG7364865.1"/>
    <property type="molecule type" value="Genomic_DNA"/>
</dbReference>
<name>A0A9K3LLW5_9STRA</name>
<gene>
    <name evidence="2" type="ORF">IV203_038068</name>
</gene>
<organism evidence="2 3">
    <name type="scientific">Nitzschia inconspicua</name>
    <dbReference type="NCBI Taxonomy" id="303405"/>
    <lineage>
        <taxon>Eukaryota</taxon>
        <taxon>Sar</taxon>
        <taxon>Stramenopiles</taxon>
        <taxon>Ochrophyta</taxon>
        <taxon>Bacillariophyta</taxon>
        <taxon>Bacillariophyceae</taxon>
        <taxon>Bacillariophycidae</taxon>
        <taxon>Bacillariales</taxon>
        <taxon>Bacillariaceae</taxon>
        <taxon>Nitzschia</taxon>
    </lineage>
</organism>
<feature type="region of interest" description="Disordered" evidence="1">
    <location>
        <begin position="412"/>
        <end position="449"/>
    </location>
</feature>
<keyword evidence="3" id="KW-1185">Reference proteome</keyword>
<feature type="region of interest" description="Disordered" evidence="1">
    <location>
        <begin position="81"/>
        <end position="258"/>
    </location>
</feature>
<sequence length="449" mass="49665">MSNEKIILLDDARDAALEQSDECLYRGKLNLLYLEEVCHDPVSRLVSLLDDHPSSSDEMKCLLLNILSTGKVDALRTSLVGSDTTSDTEPMTDTERSSSTKCERKLPDMAPRPSCKFARHRPGIKRSQSERRHQGHSLASMRTLGGSVRRRGSPKRGCANTTIRDGDGSSGGVFSTQARFPSSGVVSKQDPPLQLDTVTTVGGGEDKEKSGETTRPRSRSASTNQRTRISGTSDSLRHNSFNRRNRRTRSNDREQISRSMNLAIATRTDNLSLSMHAVDTKRRSSHANQRLRTSLHHKSGGTTEKAGRGTSVRHSLCRPRIENDNKVSNSIGSSATHMDEAFTDTCLQFHPDGAQEVKIQMPHIRTGICVKSSESFVAKSEHSKKDKSENKTVSSKERRGIYGFLTRQLSKENMIGKQTNSTMDENESDIESDIESSQHSVSSFHSDSS</sequence>
<evidence type="ECO:0000256" key="1">
    <source>
        <dbReference type="SAM" id="MobiDB-lite"/>
    </source>
</evidence>
<feature type="compositionally biased region" description="Polar residues" evidence="1">
    <location>
        <begin position="219"/>
        <end position="234"/>
    </location>
</feature>
<feature type="compositionally biased region" description="Basic and acidic residues" evidence="1">
    <location>
        <begin position="379"/>
        <end position="399"/>
    </location>
</feature>
<dbReference type="Proteomes" id="UP000693970">
    <property type="component" value="Unassembled WGS sequence"/>
</dbReference>
<feature type="compositionally biased region" description="Basic and acidic residues" evidence="1">
    <location>
        <begin position="93"/>
        <end position="107"/>
    </location>
</feature>
<feature type="compositionally biased region" description="Low complexity" evidence="1">
    <location>
        <begin position="435"/>
        <end position="449"/>
    </location>
</feature>
<proteinExistence type="predicted"/>
<evidence type="ECO:0000313" key="3">
    <source>
        <dbReference type="Proteomes" id="UP000693970"/>
    </source>
</evidence>
<dbReference type="AlphaFoldDB" id="A0A9K3LLW5"/>
<evidence type="ECO:0000313" key="2">
    <source>
        <dbReference type="EMBL" id="KAG7364865.1"/>
    </source>
</evidence>
<feature type="compositionally biased region" description="Polar residues" evidence="1">
    <location>
        <begin position="172"/>
        <end position="186"/>
    </location>
</feature>
<comment type="caution">
    <text evidence="2">The sequence shown here is derived from an EMBL/GenBank/DDBJ whole genome shotgun (WGS) entry which is preliminary data.</text>
</comment>
<feature type="region of interest" description="Disordered" evidence="1">
    <location>
        <begin position="376"/>
        <end position="399"/>
    </location>
</feature>
<feature type="compositionally biased region" description="Basic and acidic residues" evidence="1">
    <location>
        <begin position="204"/>
        <end position="215"/>
    </location>
</feature>
<feature type="region of interest" description="Disordered" evidence="1">
    <location>
        <begin position="278"/>
        <end position="318"/>
    </location>
</feature>
<protein>
    <submittedName>
        <fullName evidence="2">Uncharacterized protein</fullName>
    </submittedName>
</protein>
<accession>A0A9K3LLW5</accession>
<feature type="compositionally biased region" description="Acidic residues" evidence="1">
    <location>
        <begin position="424"/>
        <end position="434"/>
    </location>
</feature>
<reference evidence="2" key="1">
    <citation type="journal article" date="2021" name="Sci. Rep.">
        <title>Diploid genomic architecture of Nitzschia inconspicua, an elite biomass production diatom.</title>
        <authorList>
            <person name="Oliver A."/>
            <person name="Podell S."/>
            <person name="Pinowska A."/>
            <person name="Traller J.C."/>
            <person name="Smith S.R."/>
            <person name="McClure R."/>
            <person name="Beliaev A."/>
            <person name="Bohutskyi P."/>
            <person name="Hill E.A."/>
            <person name="Rabines A."/>
            <person name="Zheng H."/>
            <person name="Allen L.Z."/>
            <person name="Kuo A."/>
            <person name="Grigoriev I.V."/>
            <person name="Allen A.E."/>
            <person name="Hazlebeck D."/>
            <person name="Allen E.E."/>
        </authorList>
    </citation>
    <scope>NUCLEOTIDE SEQUENCE</scope>
    <source>
        <strain evidence="2">Hildebrandi</strain>
    </source>
</reference>
<feature type="compositionally biased region" description="Polar residues" evidence="1">
    <location>
        <begin position="81"/>
        <end position="91"/>
    </location>
</feature>